<feature type="region of interest" description="Disordered" evidence="1">
    <location>
        <begin position="548"/>
        <end position="592"/>
    </location>
</feature>
<evidence type="ECO:0000313" key="3">
    <source>
        <dbReference type="EMBL" id="GJD55609.1"/>
    </source>
</evidence>
<feature type="region of interest" description="Disordered" evidence="1">
    <location>
        <begin position="456"/>
        <end position="483"/>
    </location>
</feature>
<sequence>MRAALMLGLLAVLAAAASAANGERPDETALRYYAGTQQRERVAAEAERLRRRHPGWQPPADLWTAKPGGEDEEAFWDLLAAGRSADLDAALAARAAAEPGWKPSPGLAEGIAARALRDEVAGLAKAGRWHDLADLAARRRAGVEAAGAEVVWAAAEAFGRSEREGEALALLRVALSGGRFTAEERRVSLLRALPLLPMAEIDRLAGLGAPADLEPIRTDLIRGRIAAVLHDEAGQAVTPADLAAFAAYAEGAADPSQPALVAWLALKRRDLPAALAWFKRAMARGGDATVAHGLAHTLRLMGLRREAEEVAYAWREPLVNNALLFIDLLEADLTRPAPPPVEAARLARYAEVTLANASGEGAQALAWYAYNTCQFETAVGWFRRAAAWYPKEATVFGYALALRRTRQERAFLEVVNRYDGLFPKVVGLLFQPAADHPLPCEAPRAAKPAGPASAYLDLAPPAAPRGRVPAPEEVGRPRTAPPLVRRSDFPLAVALENDLRAAASGSAAPAPPVPERAVGRAPTVARRVPGVGPMPYERYGFALLPGWTGGDAPGRSAADQPAPAGTVWAEETAGPAETGTLGSGQTARRPAP</sequence>
<proteinExistence type="predicted"/>
<dbReference type="EMBL" id="CABFVH010000004">
    <property type="protein sequence ID" value="VUF11487.1"/>
    <property type="molecule type" value="Genomic_DNA"/>
</dbReference>
<evidence type="ECO:0000313" key="5">
    <source>
        <dbReference type="Proteomes" id="UP000401717"/>
    </source>
</evidence>
<evidence type="ECO:0000313" key="6">
    <source>
        <dbReference type="Proteomes" id="UP001055303"/>
    </source>
</evidence>
<dbReference type="Proteomes" id="UP000401717">
    <property type="component" value="Unassembled WGS sequence"/>
</dbReference>
<name>A0A564FU06_9HYPH</name>
<evidence type="ECO:0000313" key="4">
    <source>
        <dbReference type="EMBL" id="VUF11487.1"/>
    </source>
</evidence>
<reference evidence="3" key="3">
    <citation type="submission" date="2021-08" db="EMBL/GenBank/DDBJ databases">
        <authorList>
            <person name="Tani A."/>
            <person name="Ola A."/>
            <person name="Ogura Y."/>
            <person name="Katsura K."/>
            <person name="Hayashi T."/>
        </authorList>
    </citation>
    <scope>NUCLEOTIDE SEQUENCE</scope>
    <source>
        <strain evidence="3">DSM 22415</strain>
    </source>
</reference>
<reference evidence="4 5" key="1">
    <citation type="submission" date="2019-06" db="EMBL/GenBank/DDBJ databases">
        <authorList>
            <person name="Rodrigo-Torres L."/>
            <person name="Arahal R. D."/>
            <person name="Lucena T."/>
        </authorList>
    </citation>
    <scope>NUCLEOTIDE SEQUENCE [LARGE SCALE GENOMIC DNA]</scope>
    <source>
        <strain evidence="4 5">SW08-7</strain>
    </source>
</reference>
<gene>
    <name evidence="3" type="ORF">IFDJLNFL_1496</name>
    <name evidence="4" type="ORF">MTDSW087_01169</name>
</gene>
<dbReference type="OrthoDB" id="7324591at2"/>
<dbReference type="EMBL" id="BPQI01000034">
    <property type="protein sequence ID" value="GJD55609.1"/>
    <property type="molecule type" value="Genomic_DNA"/>
</dbReference>
<feature type="chain" id="PRO_5021997396" evidence="2">
    <location>
        <begin position="20"/>
        <end position="592"/>
    </location>
</feature>
<protein>
    <submittedName>
        <fullName evidence="4">Uncharacterized protein</fullName>
    </submittedName>
</protein>
<evidence type="ECO:0000256" key="1">
    <source>
        <dbReference type="SAM" id="MobiDB-lite"/>
    </source>
</evidence>
<reference evidence="3" key="2">
    <citation type="journal article" date="2021" name="Front. Microbiol.">
        <title>Comprehensive Comparative Genomics and Phenotyping of Methylobacterium Species.</title>
        <authorList>
            <person name="Alessa O."/>
            <person name="Ogura Y."/>
            <person name="Fujitani Y."/>
            <person name="Takami H."/>
            <person name="Hayashi T."/>
            <person name="Sahin N."/>
            <person name="Tani A."/>
        </authorList>
    </citation>
    <scope>NUCLEOTIDE SEQUENCE</scope>
    <source>
        <strain evidence="3">DSM 22415</strain>
    </source>
</reference>
<dbReference type="Proteomes" id="UP001055303">
    <property type="component" value="Unassembled WGS sequence"/>
</dbReference>
<dbReference type="RefSeq" id="WP_144761393.1">
    <property type="nucleotide sequence ID" value="NZ_BPQI01000034.1"/>
</dbReference>
<accession>A0A564FU06</accession>
<dbReference type="AlphaFoldDB" id="A0A564FU06"/>
<evidence type="ECO:0000256" key="2">
    <source>
        <dbReference type="SAM" id="SignalP"/>
    </source>
</evidence>
<feature type="signal peptide" evidence="2">
    <location>
        <begin position="1"/>
        <end position="19"/>
    </location>
</feature>
<keyword evidence="6" id="KW-1185">Reference proteome</keyword>
<keyword evidence="2" id="KW-0732">Signal</keyword>
<organism evidence="4 5">
    <name type="scientific">Methylobacterium dankookense</name>
    <dbReference type="NCBI Taxonomy" id="560405"/>
    <lineage>
        <taxon>Bacteria</taxon>
        <taxon>Pseudomonadati</taxon>
        <taxon>Pseudomonadota</taxon>
        <taxon>Alphaproteobacteria</taxon>
        <taxon>Hyphomicrobiales</taxon>
        <taxon>Methylobacteriaceae</taxon>
        <taxon>Methylobacterium</taxon>
    </lineage>
</organism>